<comment type="caution">
    <text evidence="2">The sequence shown here is derived from an EMBL/GenBank/DDBJ whole genome shotgun (WGS) entry which is preliminary data.</text>
</comment>
<dbReference type="PANTHER" id="PTHR35689">
    <property type="entry name" value="EARLY ENDOSOME ANTIGEN"/>
    <property type="match status" value="1"/>
</dbReference>
<dbReference type="AlphaFoldDB" id="A0AAV8E9W1"/>
<reference evidence="2" key="1">
    <citation type="submission" date="2022-08" db="EMBL/GenBank/DDBJ databases">
        <authorList>
            <person name="Marques A."/>
        </authorList>
    </citation>
    <scope>NUCLEOTIDE SEQUENCE</scope>
    <source>
        <strain evidence="2">RhyPub2mFocal</strain>
        <tissue evidence="2">Leaves</tissue>
    </source>
</reference>
<keyword evidence="3" id="KW-1185">Reference proteome</keyword>
<dbReference type="PANTHER" id="PTHR35689:SF1">
    <property type="entry name" value="EARLY ENDOSOME ANTIGEN"/>
    <property type="match status" value="1"/>
</dbReference>
<gene>
    <name evidence="2" type="ORF">LUZ62_060663</name>
</gene>
<proteinExistence type="predicted"/>
<dbReference type="EMBL" id="JAMFTS010000003">
    <property type="protein sequence ID" value="KAJ4776406.1"/>
    <property type="molecule type" value="Genomic_DNA"/>
</dbReference>
<dbReference type="Proteomes" id="UP001140206">
    <property type="component" value="Chromosome 3"/>
</dbReference>
<evidence type="ECO:0000256" key="1">
    <source>
        <dbReference type="SAM" id="MobiDB-lite"/>
    </source>
</evidence>
<sequence length="198" mass="22985">MARSPEKEASTNEPTDHLKLKLSASQNACRLLQEHVFDLESRLQKINAQIEQSKAEAKMNAKALAKCKEEKSEMVGYCKRLASLCNDLERECAAYESDLQRYMESLEENRMENEELYAISLQEHQSEVEKLKAEIEAMKKDRQRLRTNITQAEQEVIKLSRGNKFLQERHDHLMAIIKNCQQEKSTKPESEQFVGRPN</sequence>
<accession>A0AAV8E9W1</accession>
<evidence type="ECO:0000313" key="3">
    <source>
        <dbReference type="Proteomes" id="UP001140206"/>
    </source>
</evidence>
<feature type="region of interest" description="Disordered" evidence="1">
    <location>
        <begin position="179"/>
        <end position="198"/>
    </location>
</feature>
<name>A0AAV8E9W1_9POAL</name>
<protein>
    <submittedName>
        <fullName evidence="2">SKIP interacting protein 16</fullName>
    </submittedName>
</protein>
<organism evidence="2 3">
    <name type="scientific">Rhynchospora pubera</name>
    <dbReference type="NCBI Taxonomy" id="906938"/>
    <lineage>
        <taxon>Eukaryota</taxon>
        <taxon>Viridiplantae</taxon>
        <taxon>Streptophyta</taxon>
        <taxon>Embryophyta</taxon>
        <taxon>Tracheophyta</taxon>
        <taxon>Spermatophyta</taxon>
        <taxon>Magnoliopsida</taxon>
        <taxon>Liliopsida</taxon>
        <taxon>Poales</taxon>
        <taxon>Cyperaceae</taxon>
        <taxon>Cyperoideae</taxon>
        <taxon>Rhynchosporeae</taxon>
        <taxon>Rhynchospora</taxon>
    </lineage>
</organism>
<evidence type="ECO:0000313" key="2">
    <source>
        <dbReference type="EMBL" id="KAJ4776406.1"/>
    </source>
</evidence>